<dbReference type="Proteomes" id="UP001378592">
    <property type="component" value="Unassembled WGS sequence"/>
</dbReference>
<evidence type="ECO:0000313" key="6">
    <source>
        <dbReference type="Proteomes" id="UP001378592"/>
    </source>
</evidence>
<evidence type="ECO:0000313" key="5">
    <source>
        <dbReference type="EMBL" id="KAK7870492.1"/>
    </source>
</evidence>
<keyword evidence="3" id="KW-0964">Secreted</keyword>
<evidence type="ECO:0000256" key="2">
    <source>
        <dbReference type="ARBA" id="ARBA00009127"/>
    </source>
</evidence>
<name>A0AAN9ZCP7_9ORTH</name>
<comment type="subcellular location">
    <subcellularLocation>
        <location evidence="1">Secreted</location>
    </subcellularLocation>
</comment>
<reference evidence="5 6" key="1">
    <citation type="submission" date="2024-03" db="EMBL/GenBank/DDBJ databases">
        <title>The genome assembly and annotation of the cricket Gryllus longicercus Weissman &amp; Gray.</title>
        <authorList>
            <person name="Szrajer S."/>
            <person name="Gray D."/>
            <person name="Ylla G."/>
        </authorList>
    </citation>
    <scope>NUCLEOTIDE SEQUENCE [LARGE SCALE GENOMIC DNA]</scope>
    <source>
        <strain evidence="5">DAG 2021-001</strain>
        <tissue evidence="5">Whole body minus gut</tissue>
    </source>
</reference>
<dbReference type="AlphaFoldDB" id="A0AAN9ZCP7"/>
<dbReference type="Pfam" id="PF03022">
    <property type="entry name" value="MRJP"/>
    <property type="match status" value="1"/>
</dbReference>
<keyword evidence="4" id="KW-0732">Signal</keyword>
<dbReference type="Gene3D" id="2.120.10.30">
    <property type="entry name" value="TolB, C-terminal domain"/>
    <property type="match status" value="1"/>
</dbReference>
<dbReference type="InterPro" id="IPR017996">
    <property type="entry name" value="MRJP/yellow-related"/>
</dbReference>
<feature type="chain" id="PRO_5043048019" description="Bee-milk protein" evidence="4">
    <location>
        <begin position="23"/>
        <end position="377"/>
    </location>
</feature>
<accession>A0AAN9ZCP7</accession>
<evidence type="ECO:0000256" key="4">
    <source>
        <dbReference type="SAM" id="SignalP"/>
    </source>
</evidence>
<protein>
    <recommendedName>
        <fullName evidence="7">Bee-milk protein</fullName>
    </recommendedName>
</protein>
<evidence type="ECO:0008006" key="7">
    <source>
        <dbReference type="Google" id="ProtNLM"/>
    </source>
</evidence>
<feature type="signal peptide" evidence="4">
    <location>
        <begin position="1"/>
        <end position="22"/>
    </location>
</feature>
<organism evidence="5 6">
    <name type="scientific">Gryllus longicercus</name>
    <dbReference type="NCBI Taxonomy" id="2509291"/>
    <lineage>
        <taxon>Eukaryota</taxon>
        <taxon>Metazoa</taxon>
        <taxon>Ecdysozoa</taxon>
        <taxon>Arthropoda</taxon>
        <taxon>Hexapoda</taxon>
        <taxon>Insecta</taxon>
        <taxon>Pterygota</taxon>
        <taxon>Neoptera</taxon>
        <taxon>Polyneoptera</taxon>
        <taxon>Orthoptera</taxon>
        <taxon>Ensifera</taxon>
        <taxon>Gryllidea</taxon>
        <taxon>Grylloidea</taxon>
        <taxon>Gryllidae</taxon>
        <taxon>Gryllinae</taxon>
        <taxon>Gryllus</taxon>
    </lineage>
</organism>
<keyword evidence="6" id="KW-1185">Reference proteome</keyword>
<dbReference type="PANTHER" id="PTHR10009:SF8">
    <property type="entry name" value="IP19120P"/>
    <property type="match status" value="1"/>
</dbReference>
<evidence type="ECO:0000256" key="1">
    <source>
        <dbReference type="ARBA" id="ARBA00004613"/>
    </source>
</evidence>
<proteinExistence type="inferred from homology"/>
<dbReference type="EMBL" id="JAZDUA010000056">
    <property type="protein sequence ID" value="KAK7870492.1"/>
    <property type="molecule type" value="Genomic_DNA"/>
</dbReference>
<dbReference type="InterPro" id="IPR011042">
    <property type="entry name" value="6-blade_b-propeller_TolB-like"/>
</dbReference>
<dbReference type="PANTHER" id="PTHR10009">
    <property type="entry name" value="PROTEIN YELLOW-RELATED"/>
    <property type="match status" value="1"/>
</dbReference>
<evidence type="ECO:0000256" key="3">
    <source>
        <dbReference type="ARBA" id="ARBA00022525"/>
    </source>
</evidence>
<sequence>MMRTLLLGAVAVCCWAVSPSAASCDQSTRTIMWTGGEFQWPCPSTKAIFKSSGRYVAKNIIATRAQIYRDEAFVAMPRFRPGIPATLARVSLKSRGCQASLLPFPCWSQQEEGNCRALQSVVDIFLDANDILWVLDVGIVNTLENPVRRCPPKVVAINVRTGKVVKVIDLSALTCAASRLQYVVAEYSPDGRCYVYVSDAATRAILVFEVSSGRGYRVVLPKAVTAGCARRDVLYLALVRQSCGATTLYFTYLSSSRLFAIKTEYLRRGSAAGRVQDIGPKPAKLVILGTDNGAAIFFRYEGQNEVYRWDTNVCFKAENFAPVYRGQNCFLATHALADYKRGRMRVLESNFPDYVAGTVGCGAVQKLPVIQSSGSNC</sequence>
<dbReference type="PROSITE" id="PS51257">
    <property type="entry name" value="PROKAR_LIPOPROTEIN"/>
    <property type="match status" value="1"/>
</dbReference>
<dbReference type="GO" id="GO:0005576">
    <property type="term" value="C:extracellular region"/>
    <property type="evidence" value="ECO:0007669"/>
    <property type="project" value="UniProtKB-SubCell"/>
</dbReference>
<gene>
    <name evidence="5" type="ORF">R5R35_002898</name>
</gene>
<comment type="caution">
    <text evidence="5">The sequence shown here is derived from an EMBL/GenBank/DDBJ whole genome shotgun (WGS) entry which is preliminary data.</text>
</comment>
<dbReference type="FunFam" id="2.120.10.30:FF:000053">
    <property type="entry name" value="protein yellow"/>
    <property type="match status" value="1"/>
</dbReference>
<comment type="similarity">
    <text evidence="2">Belongs to the major royal jelly protein family.</text>
</comment>
<dbReference type="SUPFAM" id="SSF101898">
    <property type="entry name" value="NHL repeat"/>
    <property type="match status" value="1"/>
</dbReference>